<evidence type="ECO:0000313" key="4">
    <source>
        <dbReference type="EMBL" id="CAG8766200.1"/>
    </source>
</evidence>
<dbReference type="PANTHER" id="PTHR15837">
    <property type="entry name" value="RAN GUANINE NUCLEOTIDE RELEASE FACTOR"/>
    <property type="match status" value="1"/>
</dbReference>
<keyword evidence="3" id="KW-0653">Protein transport</keyword>
<reference evidence="4" key="1">
    <citation type="submission" date="2021-06" db="EMBL/GenBank/DDBJ databases">
        <authorList>
            <person name="Kallberg Y."/>
            <person name="Tangrot J."/>
            <person name="Rosling A."/>
        </authorList>
    </citation>
    <scope>NUCLEOTIDE SEQUENCE</scope>
    <source>
        <strain evidence="4">FL130A</strain>
    </source>
</reference>
<sequence>PNNQEVFVDANTDQSIIVEILELATEASPEEVASFHFSSVALDNDAEDSSIVQQTGILTPAEVPNLPSNTLMYFANGQQMVAKFNERDSSARNLVNIFLAVFRLPQYQTDLVITYNIPVLIGAMSSSRPIAQEGNVHVGYEEFKRILASFQIVDWNVFG</sequence>
<dbReference type="GO" id="GO:0005634">
    <property type="term" value="C:nucleus"/>
    <property type="evidence" value="ECO:0007669"/>
    <property type="project" value="TreeGrafter"/>
</dbReference>
<dbReference type="AlphaFoldDB" id="A0A9N9J7N6"/>
<dbReference type="Proteomes" id="UP000789508">
    <property type="component" value="Unassembled WGS sequence"/>
</dbReference>
<evidence type="ECO:0000256" key="1">
    <source>
        <dbReference type="ARBA" id="ARBA00010307"/>
    </source>
</evidence>
<evidence type="ECO:0000256" key="2">
    <source>
        <dbReference type="ARBA" id="ARBA00022448"/>
    </source>
</evidence>
<keyword evidence="5" id="KW-1185">Reference proteome</keyword>
<protein>
    <submittedName>
        <fullName evidence="4">6433_t:CDS:1</fullName>
    </submittedName>
</protein>
<organism evidence="4 5">
    <name type="scientific">Ambispora leptoticha</name>
    <dbReference type="NCBI Taxonomy" id="144679"/>
    <lineage>
        <taxon>Eukaryota</taxon>
        <taxon>Fungi</taxon>
        <taxon>Fungi incertae sedis</taxon>
        <taxon>Mucoromycota</taxon>
        <taxon>Glomeromycotina</taxon>
        <taxon>Glomeromycetes</taxon>
        <taxon>Archaeosporales</taxon>
        <taxon>Ambisporaceae</taxon>
        <taxon>Ambispora</taxon>
    </lineage>
</organism>
<dbReference type="GO" id="GO:0031267">
    <property type="term" value="F:small GTPase binding"/>
    <property type="evidence" value="ECO:0007669"/>
    <property type="project" value="TreeGrafter"/>
</dbReference>
<dbReference type="OrthoDB" id="2397531at2759"/>
<comment type="caution">
    <text evidence="4">The sequence shown here is derived from an EMBL/GenBank/DDBJ whole genome shotgun (WGS) entry which is preliminary data.</text>
</comment>
<feature type="non-terminal residue" evidence="4">
    <location>
        <position position="159"/>
    </location>
</feature>
<proteinExistence type="inferred from homology"/>
<accession>A0A9N9J7N6</accession>
<dbReference type="InterPro" id="IPR007681">
    <property type="entry name" value="Mog1"/>
</dbReference>
<dbReference type="SUPFAM" id="SSF55724">
    <property type="entry name" value="Mog1p/PsbP-like"/>
    <property type="match status" value="1"/>
</dbReference>
<dbReference type="GO" id="GO:0006606">
    <property type="term" value="P:protein import into nucleus"/>
    <property type="evidence" value="ECO:0007669"/>
    <property type="project" value="TreeGrafter"/>
</dbReference>
<dbReference type="InterPro" id="IPR016123">
    <property type="entry name" value="Mog1/PsbP_a/b/a-sand"/>
</dbReference>
<name>A0A9N9J7N6_9GLOM</name>
<gene>
    <name evidence="4" type="ORF">ALEPTO_LOCUS13885</name>
</gene>
<evidence type="ECO:0000256" key="3">
    <source>
        <dbReference type="ARBA" id="ARBA00022927"/>
    </source>
</evidence>
<keyword evidence="2" id="KW-0813">Transport</keyword>
<dbReference type="EMBL" id="CAJVPS010049415">
    <property type="protein sequence ID" value="CAG8766200.1"/>
    <property type="molecule type" value="Genomic_DNA"/>
</dbReference>
<dbReference type="PANTHER" id="PTHR15837:SF0">
    <property type="entry name" value="RAN GUANINE NUCLEOTIDE RELEASE FACTOR"/>
    <property type="match status" value="1"/>
</dbReference>
<comment type="similarity">
    <text evidence="1">Belongs to the MOG1 family.</text>
</comment>
<dbReference type="GO" id="GO:0005085">
    <property type="term" value="F:guanyl-nucleotide exchange factor activity"/>
    <property type="evidence" value="ECO:0007669"/>
    <property type="project" value="TreeGrafter"/>
</dbReference>
<dbReference type="Pfam" id="PF04603">
    <property type="entry name" value="Mog1"/>
    <property type="match status" value="1"/>
</dbReference>
<dbReference type="Gene3D" id="3.40.1000.10">
    <property type="entry name" value="Mog1/PsbP, alpha/beta/alpha sandwich"/>
    <property type="match status" value="1"/>
</dbReference>
<evidence type="ECO:0000313" key="5">
    <source>
        <dbReference type="Proteomes" id="UP000789508"/>
    </source>
</evidence>